<reference evidence="1 2" key="1">
    <citation type="submission" date="2014-06" db="EMBL/GenBank/DDBJ databases">
        <title>Genetic determinant of reutericyclin biosynthesis of Lactobacillus reuteri.</title>
        <authorList>
            <person name="Lin X."/>
            <person name="Duar R."/>
            <person name="Walter J."/>
            <person name="Gaenzle M."/>
        </authorList>
    </citation>
    <scope>NUCLEOTIDE SEQUENCE [LARGE SCALE GENOMIC DNA]</scope>
    <source>
        <strain evidence="1 2">LTH2584</strain>
    </source>
</reference>
<comment type="caution">
    <text evidence="1">The sequence shown here is derived from an EMBL/GenBank/DDBJ whole genome shotgun (WGS) entry which is preliminary data.</text>
</comment>
<dbReference type="EMBL" id="JOSX01000010">
    <property type="protein sequence ID" value="KEK16062.1"/>
    <property type="molecule type" value="Genomic_DNA"/>
</dbReference>
<protein>
    <submittedName>
        <fullName evidence="1">Uncharacterized protein</fullName>
    </submittedName>
</protein>
<accession>A0A073JN95</accession>
<evidence type="ECO:0000313" key="2">
    <source>
        <dbReference type="Proteomes" id="UP000027731"/>
    </source>
</evidence>
<proteinExistence type="predicted"/>
<gene>
    <name evidence="1" type="ORF">LR3_08235</name>
</gene>
<dbReference type="AlphaFoldDB" id="A0A073JN95"/>
<dbReference type="Proteomes" id="UP000027731">
    <property type="component" value="Unassembled WGS sequence"/>
</dbReference>
<name>A0A073JN95_LIMRT</name>
<evidence type="ECO:0000313" key="1">
    <source>
        <dbReference type="EMBL" id="KEK16062.1"/>
    </source>
</evidence>
<dbReference type="PATRIC" id="fig|1598.90.peg.456"/>
<organism evidence="1 2">
    <name type="scientific">Limosilactobacillus reuteri</name>
    <name type="common">Lactobacillus reuteri</name>
    <dbReference type="NCBI Taxonomy" id="1598"/>
    <lineage>
        <taxon>Bacteria</taxon>
        <taxon>Bacillati</taxon>
        <taxon>Bacillota</taxon>
        <taxon>Bacilli</taxon>
        <taxon>Lactobacillales</taxon>
        <taxon>Lactobacillaceae</taxon>
        <taxon>Limosilactobacillus</taxon>
    </lineage>
</organism>
<sequence length="451" mass="49637">MAVKRAKYLVADDEYHFVTDDKALRVLDSNNNEIGTFRELGFEGKLITSGDYRDIKHTGVYRIKGVGGLPGNIPGDKESILTVTSIGAQNNPELTFYKVISPNGVILENTVSRSNQSGWGSGGVDLRNTITSINNIIGDISKLQTDSKNMTGAINELNSKINNVSGNSQSGLESLKKDSDNRYLFKWGDTVNGDLSIKFGAKYKLRGKNGHDYNLASIDDNNNIHIGDADTNLHFWGNDNPTFNGKKIFTEANVGSGSGLDADKLDGIDSSGFLKTNSDDTKYSGLRMDKRNIHFNIKDGENTETGLVFDKNNKWTAKVVATDIGDVHIQTGGKEYKYPPFTFNQDRNFVQYGGMHVIRANEPQINFQTFDEKTGNFDKGVGFFKPAWDQGSLAVGNWNTSEVVAQFAVGANHEAVKLNHSPYIGDHNRRLFMQDEQPSGDVPVGSVWIGI</sequence>